<organism evidence="1 2">
    <name type="scientific">Dyadobacter helix</name>
    <dbReference type="NCBI Taxonomy" id="2822344"/>
    <lineage>
        <taxon>Bacteria</taxon>
        <taxon>Pseudomonadati</taxon>
        <taxon>Bacteroidota</taxon>
        <taxon>Cytophagia</taxon>
        <taxon>Cytophagales</taxon>
        <taxon>Spirosomataceae</taxon>
        <taxon>Dyadobacter</taxon>
    </lineage>
</organism>
<comment type="caution">
    <text evidence="1">The sequence shown here is derived from an EMBL/GenBank/DDBJ whole genome shotgun (WGS) entry which is preliminary data.</text>
</comment>
<accession>A0A916JC33</accession>
<proteinExistence type="predicted"/>
<keyword evidence="2" id="KW-1185">Reference proteome</keyword>
<dbReference type="EMBL" id="CAJRAF010000002">
    <property type="protein sequence ID" value="CAG5003297.1"/>
    <property type="molecule type" value="Genomic_DNA"/>
</dbReference>
<name>A0A916JC33_9BACT</name>
<protein>
    <submittedName>
        <fullName evidence="1">Uncharacterized protein</fullName>
    </submittedName>
</protein>
<dbReference type="Proteomes" id="UP000680038">
    <property type="component" value="Unassembled WGS sequence"/>
</dbReference>
<gene>
    <name evidence="1" type="ORF">DYBT9275_03122</name>
</gene>
<reference evidence="1" key="1">
    <citation type="submission" date="2021-04" db="EMBL/GenBank/DDBJ databases">
        <authorList>
            <person name="Rodrigo-Torres L."/>
            <person name="Arahal R. D."/>
            <person name="Lucena T."/>
        </authorList>
    </citation>
    <scope>NUCLEOTIDE SEQUENCE</scope>
    <source>
        <strain evidence="1">CECT 9275</strain>
    </source>
</reference>
<sequence>MVNFTFLANEKLVSLRLKLLTRNFSTLYLT</sequence>
<dbReference type="AlphaFoldDB" id="A0A916JC33"/>
<evidence type="ECO:0000313" key="2">
    <source>
        <dbReference type="Proteomes" id="UP000680038"/>
    </source>
</evidence>
<evidence type="ECO:0000313" key="1">
    <source>
        <dbReference type="EMBL" id="CAG5003297.1"/>
    </source>
</evidence>